<evidence type="ECO:0000259" key="1">
    <source>
        <dbReference type="Pfam" id="PF10979"/>
    </source>
</evidence>
<reference evidence="3 4" key="1">
    <citation type="submission" date="2019-06" db="EMBL/GenBank/DDBJ databases">
        <authorList>
            <person name="Lindberg H.M."/>
            <person name="Anaya K.L."/>
            <person name="Angel A.I."/>
            <person name="Camper S.H."/>
            <person name="Bui T.Q."/>
            <person name="Eubank G.S."/>
            <person name="Faust S.F."/>
            <person name="Guntrum F.G."/>
            <person name="McInturff H."/>
            <person name="Kickuth R.L."/>
            <person name="Butela K.A."/>
            <person name="Garlena R.A."/>
            <person name="Russell D.A."/>
            <person name="Pope W.H."/>
            <person name="Jacobs-Sera D."/>
            <person name="Hatfull G.F."/>
        </authorList>
    </citation>
    <scope>NUCLEOTIDE SEQUENCE [LARGE SCALE GENOMIC DNA]</scope>
</reference>
<dbReference type="EMBL" id="MN062718">
    <property type="protein sequence ID" value="QDP45382.1"/>
    <property type="molecule type" value="Genomic_DNA"/>
</dbReference>
<dbReference type="Pfam" id="PF10979">
    <property type="entry name" value="DUF2786"/>
    <property type="match status" value="1"/>
</dbReference>
<dbReference type="InterPro" id="IPR055592">
    <property type="entry name" value="DUF7168"/>
</dbReference>
<name>A0A516KUM7_9CAUD</name>
<dbReference type="InterPro" id="IPR024498">
    <property type="entry name" value="DUF2786"/>
</dbReference>
<organism evidence="3 4">
    <name type="scientific">Mycobacterium phage SoilDragon</name>
    <dbReference type="NCBI Taxonomy" id="2590944"/>
    <lineage>
        <taxon>Viruses</taxon>
        <taxon>Duplodnaviria</taxon>
        <taxon>Heunggongvirae</taxon>
        <taxon>Uroviricota</taxon>
        <taxon>Caudoviricetes</taxon>
        <taxon>Microwolfvirus</taxon>
        <taxon>Microwolfvirus soildragon</taxon>
    </lineage>
</organism>
<protein>
    <submittedName>
        <fullName evidence="3">Uncharacterized protein</fullName>
    </submittedName>
</protein>
<feature type="domain" description="DUF7168" evidence="2">
    <location>
        <begin position="90"/>
        <end position="212"/>
    </location>
</feature>
<dbReference type="Pfam" id="PF23771">
    <property type="entry name" value="DUF7168"/>
    <property type="match status" value="1"/>
</dbReference>
<accession>A0A516KUM7</accession>
<sequence length="266" mass="30125">MGQHNTRERTGMDGKTAKMQKQVAKLLRHAEDVVGTPEEAVFMAKAFELIAKYGLDMASIQADKQDLDTSDMPDAIKWSARIDGKYTAQQVLLLHGIVVALHCKAVMTHEVSSGTRYPVLHIFGVPRHIERVQFLWEILRPQMLRLVDNVRPAEGFTPRYTYDYRTGEYRQKKTSGQLKSYRRAWIAGFAQTVSERVKAQEDKVLESAESGALVLYRGDKERAALALREAFPRTRRARGRTRFDSNGYAHGQRDGRNAAFARALAS</sequence>
<evidence type="ECO:0000313" key="4">
    <source>
        <dbReference type="Proteomes" id="UP000319135"/>
    </source>
</evidence>
<dbReference type="RefSeq" id="YP_010060125.1">
    <property type="nucleotide sequence ID" value="NC_054760.1"/>
</dbReference>
<evidence type="ECO:0000259" key="2">
    <source>
        <dbReference type="Pfam" id="PF23771"/>
    </source>
</evidence>
<proteinExistence type="predicted"/>
<dbReference type="KEGG" id="vg:64854775"/>
<feature type="domain" description="DUF2786" evidence="1">
    <location>
        <begin position="19"/>
        <end position="57"/>
    </location>
</feature>
<dbReference type="Proteomes" id="UP000319135">
    <property type="component" value="Segment"/>
</dbReference>
<evidence type="ECO:0000313" key="3">
    <source>
        <dbReference type="EMBL" id="QDP45382.1"/>
    </source>
</evidence>
<gene>
    <name evidence="3" type="primary">84</name>
    <name evidence="3" type="ORF">SEA_SOILDRAGON_84</name>
</gene>
<dbReference type="GeneID" id="64854775"/>
<keyword evidence="4" id="KW-1185">Reference proteome</keyword>